<evidence type="ECO:0000313" key="1">
    <source>
        <dbReference type="EMBL" id="GAG00526.1"/>
    </source>
</evidence>
<organism evidence="1">
    <name type="scientific">marine sediment metagenome</name>
    <dbReference type="NCBI Taxonomy" id="412755"/>
    <lineage>
        <taxon>unclassified sequences</taxon>
        <taxon>metagenomes</taxon>
        <taxon>ecological metagenomes</taxon>
    </lineage>
</organism>
<accession>X0VJ04</accession>
<comment type="caution">
    <text evidence="1">The sequence shown here is derived from an EMBL/GenBank/DDBJ whole genome shotgun (WGS) entry which is preliminary data.</text>
</comment>
<evidence type="ECO:0008006" key="2">
    <source>
        <dbReference type="Google" id="ProtNLM"/>
    </source>
</evidence>
<protein>
    <recommendedName>
        <fullName evidence="2">HTH arsR-type domain-containing protein</fullName>
    </recommendedName>
</protein>
<sequence length="60" mass="7148">MAQEQILKLLMDNPGKRFTVYDIAYSIRGGIERRIAHKNLKSLEKMDCIKKEGEKWYYVK</sequence>
<proteinExistence type="predicted"/>
<reference evidence="1" key="1">
    <citation type="journal article" date="2014" name="Front. Microbiol.">
        <title>High frequency of phylogenetically diverse reductive dehalogenase-homologous genes in deep subseafloor sedimentary metagenomes.</title>
        <authorList>
            <person name="Kawai M."/>
            <person name="Futagami T."/>
            <person name="Toyoda A."/>
            <person name="Takaki Y."/>
            <person name="Nishi S."/>
            <person name="Hori S."/>
            <person name="Arai W."/>
            <person name="Tsubouchi T."/>
            <person name="Morono Y."/>
            <person name="Uchiyama I."/>
            <person name="Ito T."/>
            <person name="Fujiyama A."/>
            <person name="Inagaki F."/>
            <person name="Takami H."/>
        </authorList>
    </citation>
    <scope>NUCLEOTIDE SEQUENCE</scope>
    <source>
        <strain evidence="1">Expedition CK06-06</strain>
    </source>
</reference>
<dbReference type="AlphaFoldDB" id="X0VJ04"/>
<gene>
    <name evidence="1" type="ORF">S01H1_43493</name>
</gene>
<name>X0VJ04_9ZZZZ</name>
<dbReference type="EMBL" id="BARS01027712">
    <property type="protein sequence ID" value="GAG00526.1"/>
    <property type="molecule type" value="Genomic_DNA"/>
</dbReference>